<dbReference type="EMBL" id="QGKY02001250">
    <property type="protein sequence ID" value="KAF2562622.1"/>
    <property type="molecule type" value="Genomic_DNA"/>
</dbReference>
<protein>
    <submittedName>
        <fullName evidence="2">Uncharacterized protein</fullName>
    </submittedName>
</protein>
<proteinExistence type="predicted"/>
<reference evidence="2" key="1">
    <citation type="submission" date="2019-12" db="EMBL/GenBank/DDBJ databases">
        <title>Genome sequencing and annotation of Brassica cretica.</title>
        <authorList>
            <person name="Studholme D.J."/>
            <person name="Sarris P.F."/>
        </authorList>
    </citation>
    <scope>NUCLEOTIDE SEQUENCE</scope>
    <source>
        <strain evidence="2">PFS-102/07</strain>
        <tissue evidence="2">Leaf</tissue>
    </source>
</reference>
<accession>A0A8S9I008</accession>
<feature type="region of interest" description="Disordered" evidence="1">
    <location>
        <begin position="27"/>
        <end position="104"/>
    </location>
</feature>
<comment type="caution">
    <text evidence="2">The sequence shown here is derived from an EMBL/GenBank/DDBJ whole genome shotgun (WGS) entry which is preliminary data.</text>
</comment>
<feature type="compositionally biased region" description="Basic and acidic residues" evidence="1">
    <location>
        <begin position="63"/>
        <end position="75"/>
    </location>
</feature>
<sequence length="104" mass="11920">MERSEVFRSILVQEGMENEVGLVLDEHDAGWSNPSSPTRVAKPRGASTRDEWRGNVNPHSRRGRSETTPRREVIRRGLKARGITHPRARSWRSEYDAGRTTRDP</sequence>
<name>A0A8S9I008_BRACR</name>
<gene>
    <name evidence="2" type="ORF">F2Q70_00014496</name>
</gene>
<dbReference type="AlphaFoldDB" id="A0A8S9I008"/>
<evidence type="ECO:0000256" key="1">
    <source>
        <dbReference type="SAM" id="MobiDB-lite"/>
    </source>
</evidence>
<feature type="compositionally biased region" description="Basic residues" evidence="1">
    <location>
        <begin position="76"/>
        <end position="90"/>
    </location>
</feature>
<evidence type="ECO:0000313" key="2">
    <source>
        <dbReference type="EMBL" id="KAF2562622.1"/>
    </source>
</evidence>
<organism evidence="2">
    <name type="scientific">Brassica cretica</name>
    <name type="common">Mustard</name>
    <dbReference type="NCBI Taxonomy" id="69181"/>
    <lineage>
        <taxon>Eukaryota</taxon>
        <taxon>Viridiplantae</taxon>
        <taxon>Streptophyta</taxon>
        <taxon>Embryophyta</taxon>
        <taxon>Tracheophyta</taxon>
        <taxon>Spermatophyta</taxon>
        <taxon>Magnoliopsida</taxon>
        <taxon>eudicotyledons</taxon>
        <taxon>Gunneridae</taxon>
        <taxon>Pentapetalae</taxon>
        <taxon>rosids</taxon>
        <taxon>malvids</taxon>
        <taxon>Brassicales</taxon>
        <taxon>Brassicaceae</taxon>
        <taxon>Brassiceae</taxon>
        <taxon>Brassica</taxon>
    </lineage>
</organism>
<feature type="compositionally biased region" description="Basic and acidic residues" evidence="1">
    <location>
        <begin position="91"/>
        <end position="104"/>
    </location>
</feature>